<dbReference type="EMBL" id="AJIX01000013">
    <property type="protein sequence ID" value="KGR13634.1"/>
    <property type="molecule type" value="Genomic_DNA"/>
</dbReference>
<dbReference type="PANTHER" id="PTHR12143">
    <property type="entry name" value="PEPTIDE N-GLYCANASE PNGASE -RELATED"/>
    <property type="match status" value="1"/>
</dbReference>
<feature type="compositionally biased region" description="Basic and acidic residues" evidence="5">
    <location>
        <begin position="386"/>
        <end position="395"/>
    </location>
</feature>
<dbReference type="SUPFAM" id="SSF54001">
    <property type="entry name" value="Cysteine proteinases"/>
    <property type="match status" value="1"/>
</dbReference>
<evidence type="ECO:0000256" key="1">
    <source>
        <dbReference type="ARBA" id="ARBA00009390"/>
    </source>
</evidence>
<keyword evidence="3" id="KW-0862">Zinc</keyword>
<dbReference type="Gene3D" id="2.20.25.10">
    <property type="match status" value="1"/>
</dbReference>
<feature type="domain" description="Transglutaminase-like" evidence="6">
    <location>
        <begin position="190"/>
        <end position="252"/>
    </location>
</feature>
<name>A0AB34PXD5_CANAX</name>
<gene>
    <name evidence="7" type="ORF">MG3_02063</name>
</gene>
<dbReference type="GO" id="GO:0006516">
    <property type="term" value="P:glycoprotein catabolic process"/>
    <property type="evidence" value="ECO:0007669"/>
    <property type="project" value="TreeGrafter"/>
</dbReference>
<feature type="region of interest" description="Disordered" evidence="5">
    <location>
        <begin position="363"/>
        <end position="395"/>
    </location>
</feature>
<dbReference type="InterPro" id="IPR002931">
    <property type="entry name" value="Transglutaminase-like"/>
</dbReference>
<feature type="compositionally biased region" description="Polar residues" evidence="5">
    <location>
        <begin position="366"/>
        <end position="385"/>
    </location>
</feature>
<dbReference type="InterPro" id="IPR050883">
    <property type="entry name" value="PNGase"/>
</dbReference>
<dbReference type="GO" id="GO:0046872">
    <property type="term" value="F:metal ion binding"/>
    <property type="evidence" value="ECO:0007669"/>
    <property type="project" value="UniProtKB-KW"/>
</dbReference>
<evidence type="ECO:0000313" key="8">
    <source>
        <dbReference type="Proteomes" id="UP000030161"/>
    </source>
</evidence>
<evidence type="ECO:0000256" key="5">
    <source>
        <dbReference type="SAM" id="MobiDB-lite"/>
    </source>
</evidence>
<comment type="similarity">
    <text evidence="1">Belongs to the transglutaminase-like superfamily. PNGase family.</text>
</comment>
<dbReference type="AlphaFoldDB" id="A0AB34PXD5"/>
<comment type="caution">
    <text evidence="7">The sequence shown here is derived from an EMBL/GenBank/DDBJ whole genome shotgun (WGS) entry which is preliminary data.</text>
</comment>
<accession>A0AB34PXD5</accession>
<dbReference type="InterPro" id="IPR038765">
    <property type="entry name" value="Papain-like_cys_pep_sf"/>
</dbReference>
<sequence>MTPPIKSPSSSSVDYGKLSEQLMIAYTKDVLQRNLQKFHGEQHRQQFKQLLNQPVIKSIHSLSGIIVRYRHNNSELDKALDTIDLPKIFERLEIREKTNKDKNLDYDDLLVLELLNYFKNDFFKWVNSPDCPSCGSNEDVQGLGAINPSSSKTISQSQAIIDQVSVIEVHECKKCKQKIEFPRINNPVTLLTTRRGRCGEWVNCFMLILQALIGGGDDDSDRIRYVWNQEDHVWCEYYSLSSKRWIHLDPCEGVYDEPLLYCNNWGKRMSYVIGFNYNYMIDLSDKYIVPEKQIPKNSIVNVQNVNFVISYSNGINQLKHFKRIEQQQQQQEVDVNEQRNLAFLKLYHNFLVPYNKEINQLKPELTKTTPSTDLPSGRQSGSTEWTKSRGENGES</sequence>
<dbReference type="Proteomes" id="UP000030161">
    <property type="component" value="Unassembled WGS sequence"/>
</dbReference>
<keyword evidence="2" id="KW-0479">Metal-binding</keyword>
<evidence type="ECO:0000259" key="6">
    <source>
        <dbReference type="SMART" id="SM00460"/>
    </source>
</evidence>
<protein>
    <recommendedName>
        <fullName evidence="4">Peptide:N-glycanase 1</fullName>
    </recommendedName>
</protein>
<dbReference type="GO" id="GO:0005634">
    <property type="term" value="C:nucleus"/>
    <property type="evidence" value="ECO:0007669"/>
    <property type="project" value="TreeGrafter"/>
</dbReference>
<dbReference type="GO" id="GO:0000224">
    <property type="term" value="F:peptide-N4-(N-acetyl-beta-glucosaminyl)asparagine amidase activity"/>
    <property type="evidence" value="ECO:0007669"/>
    <property type="project" value="TreeGrafter"/>
</dbReference>
<evidence type="ECO:0000313" key="7">
    <source>
        <dbReference type="EMBL" id="KGR13634.1"/>
    </source>
</evidence>
<dbReference type="InterPro" id="IPR018325">
    <property type="entry name" value="Rad4/PNGase_transGLS-fold"/>
</dbReference>
<evidence type="ECO:0000256" key="3">
    <source>
        <dbReference type="ARBA" id="ARBA00022833"/>
    </source>
</evidence>
<evidence type="ECO:0000256" key="4">
    <source>
        <dbReference type="ARBA" id="ARBA00032858"/>
    </source>
</evidence>
<dbReference type="Gene3D" id="3.10.620.30">
    <property type="match status" value="1"/>
</dbReference>
<evidence type="ECO:0000256" key="2">
    <source>
        <dbReference type="ARBA" id="ARBA00022723"/>
    </source>
</evidence>
<reference evidence="7 8" key="1">
    <citation type="submission" date="2013-12" db="EMBL/GenBank/DDBJ databases">
        <title>The Genome Sequence of Candida albicans P78048.</title>
        <authorList>
            <consortium name="The Broad Institute Genome Sequencing Platform"/>
            <consortium name="The Broad Institute Genome Sequencing Center for Infectious Disease"/>
            <person name="Cuomo C."/>
            <person name="Bennett R."/>
            <person name="Hirakawa M."/>
            <person name="Noverr M."/>
            <person name="Mitchell A."/>
            <person name="Young S.K."/>
            <person name="Zeng Q."/>
            <person name="Gargeya S."/>
            <person name="Fitzgerald M."/>
            <person name="Abouelleil A."/>
            <person name="Alvarado L."/>
            <person name="Berlin A.M."/>
            <person name="Chapman S.B."/>
            <person name="Dewar J."/>
            <person name="Goldberg J."/>
            <person name="Griggs A."/>
            <person name="Gujja S."/>
            <person name="Hansen M."/>
            <person name="Howarth C."/>
            <person name="Imamovic A."/>
            <person name="Larimer J."/>
            <person name="McCowan C."/>
            <person name="Murphy C."/>
            <person name="Pearson M."/>
            <person name="Priest M."/>
            <person name="Roberts A."/>
            <person name="Saif S."/>
            <person name="Shea T."/>
            <person name="Sykes S."/>
            <person name="Wortman J."/>
            <person name="Nusbaum C."/>
            <person name="Birren B."/>
        </authorList>
    </citation>
    <scope>NUCLEOTIDE SEQUENCE [LARGE SCALE GENOMIC DNA]</scope>
    <source>
        <strain evidence="7 8">P78048</strain>
    </source>
</reference>
<organism evidence="7 8">
    <name type="scientific">Candida albicans P78048</name>
    <dbReference type="NCBI Taxonomy" id="1094989"/>
    <lineage>
        <taxon>Eukaryota</taxon>
        <taxon>Fungi</taxon>
        <taxon>Dikarya</taxon>
        <taxon>Ascomycota</taxon>
        <taxon>Saccharomycotina</taxon>
        <taxon>Pichiomycetes</taxon>
        <taxon>Debaryomycetaceae</taxon>
        <taxon>Candida/Lodderomyces clade</taxon>
        <taxon>Candida</taxon>
    </lineage>
</organism>
<dbReference type="SMR" id="A0AB34PXD5"/>
<dbReference type="SMART" id="SM00460">
    <property type="entry name" value="TGc"/>
    <property type="match status" value="1"/>
</dbReference>
<dbReference type="GO" id="GO:0005829">
    <property type="term" value="C:cytosol"/>
    <property type="evidence" value="ECO:0007669"/>
    <property type="project" value="TreeGrafter"/>
</dbReference>
<dbReference type="PANTHER" id="PTHR12143:SF19">
    <property type="entry name" value="PEPTIDE-N(4)-(N-ACETYL-BETA-GLUCOSAMINYL)ASPARAGINE AMIDASE"/>
    <property type="match status" value="1"/>
</dbReference>
<proteinExistence type="inferred from homology"/>
<dbReference type="Pfam" id="PF03835">
    <property type="entry name" value="Rad4"/>
    <property type="match status" value="1"/>
</dbReference>